<evidence type="ECO:0000256" key="1">
    <source>
        <dbReference type="SAM" id="Phobius"/>
    </source>
</evidence>
<keyword evidence="1" id="KW-0472">Membrane</keyword>
<keyword evidence="1" id="KW-1133">Transmembrane helix</keyword>
<feature type="domain" description="Acyltransferase 3" evidence="2">
    <location>
        <begin position="7"/>
        <end position="303"/>
    </location>
</feature>
<evidence type="ECO:0000313" key="4">
    <source>
        <dbReference type="Proteomes" id="UP000505325"/>
    </source>
</evidence>
<dbReference type="PANTHER" id="PTHR37312:SF1">
    <property type="entry name" value="MEMBRANE-BOUND ACYLTRANSFERASE YKRP-RELATED"/>
    <property type="match status" value="1"/>
</dbReference>
<feature type="transmembrane region" description="Helical" evidence="1">
    <location>
        <begin position="38"/>
        <end position="57"/>
    </location>
</feature>
<reference evidence="3 4" key="1">
    <citation type="submission" date="2020-06" db="EMBL/GenBank/DDBJ databases">
        <title>Genome sequence of Paramixta manurensis strain PD-1.</title>
        <authorList>
            <person name="Lee C.W."/>
            <person name="Kim J."/>
        </authorList>
    </citation>
    <scope>NUCLEOTIDE SEQUENCE [LARGE SCALE GENOMIC DNA]</scope>
    <source>
        <strain evidence="3 4">PD-1</strain>
    </source>
</reference>
<dbReference type="Proteomes" id="UP000505325">
    <property type="component" value="Chromosome"/>
</dbReference>
<dbReference type="Pfam" id="PF01757">
    <property type="entry name" value="Acyl_transf_3"/>
    <property type="match status" value="1"/>
</dbReference>
<dbReference type="EMBL" id="CP054212">
    <property type="protein sequence ID" value="QKJ86291.1"/>
    <property type="molecule type" value="Genomic_DNA"/>
</dbReference>
<dbReference type="KEGG" id="pmak:PMPD1_1332"/>
<feature type="transmembrane region" description="Helical" evidence="1">
    <location>
        <begin position="284"/>
        <end position="304"/>
    </location>
</feature>
<feature type="transmembrane region" description="Helical" evidence="1">
    <location>
        <begin position="12"/>
        <end position="32"/>
    </location>
</feature>
<evidence type="ECO:0000313" key="3">
    <source>
        <dbReference type="EMBL" id="QKJ86291.1"/>
    </source>
</evidence>
<feature type="transmembrane region" description="Helical" evidence="1">
    <location>
        <begin position="69"/>
        <end position="86"/>
    </location>
</feature>
<protein>
    <submittedName>
        <fullName evidence="3">Acyltransferase family protein</fullName>
    </submittedName>
</protein>
<feature type="transmembrane region" description="Helical" evidence="1">
    <location>
        <begin position="106"/>
        <end position="124"/>
    </location>
</feature>
<keyword evidence="3" id="KW-0808">Transferase</keyword>
<sequence length="330" mass="37064">MSERDVRVDNIKGGLILLVIFGHLIEPMLDYMPVLSRIYNFIYLFHIPAFVLVSGYLSNPDKPLKYSSLLKTVVVPFIIFSTLYEASDRIASGEFSSYLKSLSPNWILWFLFSLLLWRVFTPLFLKIRFVLPLLIILSVAISLFDINGYTLSLLRTVVFFPFYILGAMLGKYKNAFYDIEIKPTWCLGAALTLLGLFSLNLPFDRAMLYGSAPFPALGYSGENGALLRLCYYPAAMLALFAFAILASKITLLSKPGSNSLYVYLLHGLVVKYLIWPWLAAQEWSASKVIALALLLTLALSAFLSSRLVTRGTARVINACQSLLVKEKEFA</sequence>
<proteinExistence type="predicted"/>
<feature type="transmembrane region" description="Helical" evidence="1">
    <location>
        <begin position="225"/>
        <end position="246"/>
    </location>
</feature>
<keyword evidence="3" id="KW-0012">Acyltransferase</keyword>
<keyword evidence="4" id="KW-1185">Reference proteome</keyword>
<dbReference type="AlphaFoldDB" id="A0A6M8UBK4"/>
<dbReference type="InterPro" id="IPR052734">
    <property type="entry name" value="Nod_factor_acetyltransferase"/>
</dbReference>
<gene>
    <name evidence="3" type="ORF">PMPD1_1332</name>
</gene>
<accession>A0A6M8UBK4</accession>
<feature type="transmembrane region" description="Helical" evidence="1">
    <location>
        <begin position="152"/>
        <end position="172"/>
    </location>
</feature>
<feature type="transmembrane region" description="Helical" evidence="1">
    <location>
        <begin position="129"/>
        <end position="146"/>
    </location>
</feature>
<evidence type="ECO:0000259" key="2">
    <source>
        <dbReference type="Pfam" id="PF01757"/>
    </source>
</evidence>
<feature type="transmembrane region" description="Helical" evidence="1">
    <location>
        <begin position="258"/>
        <end position="278"/>
    </location>
</feature>
<feature type="transmembrane region" description="Helical" evidence="1">
    <location>
        <begin position="184"/>
        <end position="203"/>
    </location>
</feature>
<organism evidence="3 4">
    <name type="scientific">Paramixta manurensis</name>
    <dbReference type="NCBI Taxonomy" id="2740817"/>
    <lineage>
        <taxon>Bacteria</taxon>
        <taxon>Pseudomonadati</taxon>
        <taxon>Pseudomonadota</taxon>
        <taxon>Gammaproteobacteria</taxon>
        <taxon>Enterobacterales</taxon>
        <taxon>Erwiniaceae</taxon>
        <taxon>Paramixta</taxon>
    </lineage>
</organism>
<dbReference type="RefSeq" id="WP_173633317.1">
    <property type="nucleotide sequence ID" value="NZ_CP054212.1"/>
</dbReference>
<keyword evidence="1" id="KW-0812">Transmembrane</keyword>
<dbReference type="GO" id="GO:0016747">
    <property type="term" value="F:acyltransferase activity, transferring groups other than amino-acyl groups"/>
    <property type="evidence" value="ECO:0007669"/>
    <property type="project" value="InterPro"/>
</dbReference>
<dbReference type="InterPro" id="IPR002656">
    <property type="entry name" value="Acyl_transf_3_dom"/>
</dbReference>
<name>A0A6M8UBK4_9GAMM</name>
<dbReference type="PANTHER" id="PTHR37312">
    <property type="entry name" value="MEMBRANE-BOUND ACYLTRANSFERASE YKRP-RELATED"/>
    <property type="match status" value="1"/>
</dbReference>